<organism evidence="2 3">
    <name type="scientific">Leptolyngbya boryana NIES-2135</name>
    <dbReference type="NCBI Taxonomy" id="1973484"/>
    <lineage>
        <taxon>Bacteria</taxon>
        <taxon>Bacillati</taxon>
        <taxon>Cyanobacteriota</taxon>
        <taxon>Cyanophyceae</taxon>
        <taxon>Leptolyngbyales</taxon>
        <taxon>Leptolyngbyaceae</taxon>
        <taxon>Leptolyngbya group</taxon>
        <taxon>Leptolyngbya</taxon>
    </lineage>
</organism>
<dbReference type="InterPro" id="IPR000073">
    <property type="entry name" value="AB_hydrolase_1"/>
</dbReference>
<sequence length="347" mass="39103">MPRNFFTQIGYSIAANSLPQRTKFQEDRLPIKNDGCRSQFLLHPAPTTKVCLFFHGFTAAPYQFLPMARVFYQAGYNVIIPRLPGHGQAGDWNGKNPPPLPTNVETYKNFALEWFRQAQGLGDRVVVGGLSGGGTLAAWLALEKASQIDRALLFAAYLSSSNKVIDLFVKTFNTYFEWQSDEPGEPIGYKGFTFPDLRVFLDLGSEVLKRSKSAAAPPMFVVSTDADRAVSNTDHTVLFENLLVRQPKTWYYRFDRELNIPHTMMTKAEGNQWENLLNVMAKAFVQSDLAWAEIEEIAYRMTEGKTCKQAVAELNLTSKASPDLPALMTMIDKREIVIKRNPTWGND</sequence>
<evidence type="ECO:0000313" key="2">
    <source>
        <dbReference type="EMBL" id="BAY55548.1"/>
    </source>
</evidence>
<evidence type="ECO:0000313" key="3">
    <source>
        <dbReference type="Proteomes" id="UP000217895"/>
    </source>
</evidence>
<dbReference type="Proteomes" id="UP000217895">
    <property type="component" value="Chromosome"/>
</dbReference>
<evidence type="ECO:0000259" key="1">
    <source>
        <dbReference type="Pfam" id="PF00561"/>
    </source>
</evidence>
<protein>
    <submittedName>
        <fullName evidence="2">Phospholipase/carboxylesterase</fullName>
    </submittedName>
</protein>
<dbReference type="EMBL" id="AP018203">
    <property type="protein sequence ID" value="BAY55548.1"/>
    <property type="molecule type" value="Genomic_DNA"/>
</dbReference>
<dbReference type="SUPFAM" id="SSF53474">
    <property type="entry name" value="alpha/beta-Hydrolases"/>
    <property type="match status" value="1"/>
</dbReference>
<keyword evidence="3" id="KW-1185">Reference proteome</keyword>
<dbReference type="AlphaFoldDB" id="A0A1Z4JFU9"/>
<name>A0A1Z4JFU9_LEPBY</name>
<reference evidence="2 3" key="1">
    <citation type="submission" date="2017-06" db="EMBL/GenBank/DDBJ databases">
        <title>Genome sequencing of cyanobaciteial culture collection at National Institute for Environmental Studies (NIES).</title>
        <authorList>
            <person name="Hirose Y."/>
            <person name="Shimura Y."/>
            <person name="Fujisawa T."/>
            <person name="Nakamura Y."/>
            <person name="Kawachi M."/>
        </authorList>
    </citation>
    <scope>NUCLEOTIDE SEQUENCE [LARGE SCALE GENOMIC DNA]</scope>
    <source>
        <strain evidence="2 3">NIES-2135</strain>
    </source>
</reference>
<feature type="domain" description="AB hydrolase-1" evidence="1">
    <location>
        <begin position="52"/>
        <end position="205"/>
    </location>
</feature>
<dbReference type="Gene3D" id="3.40.50.1820">
    <property type="entry name" value="alpha/beta hydrolase"/>
    <property type="match status" value="1"/>
</dbReference>
<proteinExistence type="predicted"/>
<dbReference type="Pfam" id="PF00561">
    <property type="entry name" value="Abhydrolase_1"/>
    <property type="match status" value="1"/>
</dbReference>
<gene>
    <name evidence="2" type="ORF">NIES2135_23720</name>
</gene>
<accession>A0A1Z4JFU9</accession>
<dbReference type="InterPro" id="IPR029058">
    <property type="entry name" value="AB_hydrolase_fold"/>
</dbReference>